<dbReference type="Proteomes" id="UP001193920">
    <property type="component" value="Unassembled WGS sequence"/>
</dbReference>
<dbReference type="SUPFAM" id="SSF46785">
    <property type="entry name" value="Winged helix' DNA-binding domain"/>
    <property type="match status" value="1"/>
</dbReference>
<dbReference type="InterPro" id="IPR036388">
    <property type="entry name" value="WH-like_DNA-bd_sf"/>
</dbReference>
<gene>
    <name evidence="2" type="ORF">ID854_20510</name>
</gene>
<dbReference type="Pfam" id="PF00126">
    <property type="entry name" value="HTH_1"/>
    <property type="match status" value="1"/>
</dbReference>
<dbReference type="InterPro" id="IPR000847">
    <property type="entry name" value="LysR_HTH_N"/>
</dbReference>
<organism evidence="2">
    <name type="scientific">Xenorhabdus szentirmaii</name>
    <dbReference type="NCBI Taxonomy" id="290112"/>
    <lineage>
        <taxon>Bacteria</taxon>
        <taxon>Pseudomonadati</taxon>
        <taxon>Pseudomonadota</taxon>
        <taxon>Gammaproteobacteria</taxon>
        <taxon>Enterobacterales</taxon>
        <taxon>Morganellaceae</taxon>
        <taxon>Xenorhabdus</taxon>
    </lineage>
</organism>
<accession>A0AAW3Z192</accession>
<reference evidence="2" key="1">
    <citation type="submission" date="2020-09" db="EMBL/GenBank/DDBJ databases">
        <authorList>
            <person name="Palma L."/>
            <person name="Caballero P."/>
            <person name="Berry C."/>
            <person name="Del Valle E."/>
        </authorList>
    </citation>
    <scope>NUCLEOTIDE SEQUENCE</scope>
    <source>
        <strain evidence="2">M</strain>
    </source>
</reference>
<dbReference type="AlphaFoldDB" id="A0AAW3Z192"/>
<evidence type="ECO:0000259" key="1">
    <source>
        <dbReference type="PROSITE" id="PS50931"/>
    </source>
</evidence>
<protein>
    <submittedName>
        <fullName evidence="2">LysR family transcriptional regulator</fullName>
    </submittedName>
</protein>
<dbReference type="EMBL" id="JACXBF010000529">
    <property type="protein sequence ID" value="MBD2802757.1"/>
    <property type="molecule type" value="Genomic_DNA"/>
</dbReference>
<comment type="caution">
    <text evidence="2">The sequence shown here is derived from an EMBL/GenBank/DDBJ whole genome shotgun (WGS) entry which is preliminary data.</text>
</comment>
<dbReference type="GO" id="GO:0003700">
    <property type="term" value="F:DNA-binding transcription factor activity"/>
    <property type="evidence" value="ECO:0007669"/>
    <property type="project" value="InterPro"/>
</dbReference>
<evidence type="ECO:0000313" key="2">
    <source>
        <dbReference type="EMBL" id="MBD2802757.1"/>
    </source>
</evidence>
<reference evidence="2" key="2">
    <citation type="journal article" date="2024" name="Toxins">
        <title>Genome Sequence Analysis of Native Xenorhabdus Strains Isolated from Entomopathogenic Nematodes in Argentina.</title>
        <authorList>
            <person name="Palma L."/>
            <person name="Frizzo L."/>
            <person name="Kaiser S."/>
            <person name="Berry C."/>
            <person name="Caballero P."/>
            <person name="Bode H.B."/>
            <person name="Del Valle E.E."/>
        </authorList>
    </citation>
    <scope>NUCLEOTIDE SEQUENCE</scope>
    <source>
        <strain evidence="2">M</strain>
    </source>
</reference>
<dbReference type="InterPro" id="IPR036390">
    <property type="entry name" value="WH_DNA-bd_sf"/>
</dbReference>
<feature type="domain" description="HTH lysR-type" evidence="1">
    <location>
        <begin position="5"/>
        <end position="43"/>
    </location>
</feature>
<dbReference type="Gene3D" id="1.10.10.10">
    <property type="entry name" value="Winged helix-like DNA-binding domain superfamily/Winged helix DNA-binding domain"/>
    <property type="match status" value="1"/>
</dbReference>
<dbReference type="PROSITE" id="PS50931">
    <property type="entry name" value="HTH_LYSR"/>
    <property type="match status" value="1"/>
</dbReference>
<sequence>MPIPIKLNQLRIFIEIRHHGNIQAASRFLSLSQPALTKSIRELDRLPLIWRVIMQGKKKRL</sequence>
<name>A0AAW3Z192_9GAMM</name>
<proteinExistence type="predicted"/>